<dbReference type="PANTHER" id="PTHR37544:SF3">
    <property type="entry name" value="SPRAY"/>
    <property type="match status" value="1"/>
</dbReference>
<dbReference type="OrthoDB" id="3248909at2759"/>
<evidence type="ECO:0000313" key="4">
    <source>
        <dbReference type="Proteomes" id="UP000030706"/>
    </source>
</evidence>
<sequence length="1283" mass="140777">MLNDVRRTEVFARLSRPGGATAAHTLCFPARSWLHDPFDALNKIKNNGVRSLALFSASLVNILVLLVVSPLSAGLLSPIDVTMSKDTAFRGSSLAPDAAWQSDTFDSVVFRTIAGSVLNKSTSAWVNPKSAMLPFWPSDAIAPSGSSFAADFTAQQWKSVTTVYKSELDCVPLHLHNISSYTIKIVGAGSTIMTTTELGTSDGCNITITEDEESLEGYHGGWLPESPPDPTSFLGQFGTWIHSGNCNNRSTILVKYHDEDTFSFNGSICAGRYYSAAVNATVEINEASTMVSFDDNEYKSNRKLLDPKQHDFPHLEDTFLNSNWSNKFFSTVILETPAYTGPLLAIAASPDYDNNVEVILNSAVLLERASRLHQQYFGEMLLLALASTATDLDFGEVLVQERRIFVVSSIAITLAALLLLSSVCVMVVLCTTRLRRRPLHLSHDPGSITAVASLIAGDKVARQEFDGTDKLSNEDMIALLAKRRFAIEHGGLIATGDTKFHPKHEQLPSDNSDPRPVMIRIWMGTLLLAILAALIAVLAVLYNLSRTGRLSQALLVDQLNIDVLELSTTLTPFSIIPTLIAVAVKLWFRASAETFKRLQPFVSIADSPSSTSDSVSAEYANTPIALASIKALKHSHWILALIGAGAFVTEAFTVGMSALWDRELQDTSHTFNLSRQLEIRNSPQLFHHPRVHTALSANEAVLKSVFDASLQNWLYGATIELTQSASTPPWSKDTWSFVPLDSQVTQEAASGLNSTGRNITFETPAIRARLECSIVDYASNESAWLVETDFGNKTAWNRTNAPAGLDHGYYLNDLAARGPGLRTVACCANETQQGFGDAVVGYWTDTSSSTIPLSMQAKWIVGRPLNESYTQSPTVHGGIVYDRWIWPEAPQIAAIDCAPIIEQAEASIIVDFETGLVYDYEILGAPQNATKAWTDFYFYHGADTSQAAHWQENITTSYGYIFWDSLLTASNAGALVNNKLLYSAPEDLSDGIFNFRGPGLNTDFMSYSMLAMANNSKEALLDPKTLMDFANKTFGIFFKHFASEEVNSTAGGRVYQPIGEKLPSDLGPVTYGSKITANQGALALQNTITPTPKDTQANLIIPIEQLIMSPIAFFLSISLLSFLILTTIIMYSVNRTRYKTLPRDVDTLASMIAFIHGSEKLLAWSRDSQHSGAWYRSWTSKSQPAQDREMKAQMGNFYDLEGRERWGIELVGTMNPRPCQAARNDSSEVDMQEVGDNSKSEMQDADDTNADGGDSSGVRSALLGRFDWEVRRKGAIRRKPVSE</sequence>
<feature type="transmembrane region" description="Helical" evidence="2">
    <location>
        <begin position="52"/>
        <end position="76"/>
    </location>
</feature>
<feature type="region of interest" description="Disordered" evidence="1">
    <location>
        <begin position="1217"/>
        <end position="1259"/>
    </location>
</feature>
<dbReference type="HOGENOM" id="CLU_003476_0_0_1"/>
<reference evidence="3 4" key="1">
    <citation type="journal article" date="2014" name="BMC Genomics">
        <title>Genome sequencing of four Aureobasidium pullulans varieties: biotechnological potential, stress tolerance, and description of new species.</title>
        <authorList>
            <person name="Gostin Ar C."/>
            <person name="Ohm R.A."/>
            <person name="Kogej T."/>
            <person name="Sonjak S."/>
            <person name="Turk M."/>
            <person name="Zajc J."/>
            <person name="Zalar P."/>
            <person name="Grube M."/>
            <person name="Sun H."/>
            <person name="Han J."/>
            <person name="Sharma A."/>
            <person name="Chiniquy J."/>
            <person name="Ngan C.Y."/>
            <person name="Lipzen A."/>
            <person name="Barry K."/>
            <person name="Grigoriev I.V."/>
            <person name="Gunde-Cimerman N."/>
        </authorList>
    </citation>
    <scope>NUCLEOTIDE SEQUENCE [LARGE SCALE GENOMIC DNA]</scope>
    <source>
        <strain evidence="3 4">EXF-150</strain>
    </source>
</reference>
<evidence type="ECO:0000256" key="1">
    <source>
        <dbReference type="SAM" id="MobiDB-lite"/>
    </source>
</evidence>
<dbReference type="Pfam" id="PF11915">
    <property type="entry name" value="DUF3433"/>
    <property type="match status" value="1"/>
</dbReference>
<keyword evidence="4" id="KW-1185">Reference proteome</keyword>
<keyword evidence="2" id="KW-1133">Transmembrane helix</keyword>
<feature type="transmembrane region" description="Helical" evidence="2">
    <location>
        <begin position="521"/>
        <end position="544"/>
    </location>
</feature>
<evidence type="ECO:0000313" key="3">
    <source>
        <dbReference type="EMBL" id="KEQ84381.1"/>
    </source>
</evidence>
<dbReference type="Proteomes" id="UP000030706">
    <property type="component" value="Unassembled WGS sequence"/>
</dbReference>
<dbReference type="GeneID" id="40745112"/>
<gene>
    <name evidence="3" type="ORF">M438DRAFT_318719</name>
</gene>
<keyword evidence="2" id="KW-0472">Membrane</keyword>
<proteinExistence type="predicted"/>
<name>A0A074YBZ2_AURPU</name>
<evidence type="ECO:0000256" key="2">
    <source>
        <dbReference type="SAM" id="Phobius"/>
    </source>
</evidence>
<accession>A0A074YBZ2</accession>
<dbReference type="EMBL" id="KL584982">
    <property type="protein sequence ID" value="KEQ84381.1"/>
    <property type="molecule type" value="Genomic_DNA"/>
</dbReference>
<keyword evidence="2" id="KW-0812">Transmembrane</keyword>
<dbReference type="RefSeq" id="XP_029760568.1">
    <property type="nucleotide sequence ID" value="XM_029902806.1"/>
</dbReference>
<feature type="transmembrane region" description="Helical" evidence="2">
    <location>
        <begin position="404"/>
        <end position="429"/>
    </location>
</feature>
<protein>
    <submittedName>
        <fullName evidence="3">Uncharacterized protein</fullName>
    </submittedName>
</protein>
<dbReference type="InterPro" id="IPR021840">
    <property type="entry name" value="DUF3433"/>
</dbReference>
<feature type="transmembrane region" description="Helical" evidence="2">
    <location>
        <begin position="564"/>
        <end position="588"/>
    </location>
</feature>
<dbReference type="PANTHER" id="PTHR37544">
    <property type="entry name" value="SPRAY-RELATED"/>
    <property type="match status" value="1"/>
</dbReference>
<feature type="transmembrane region" description="Helical" evidence="2">
    <location>
        <begin position="637"/>
        <end position="660"/>
    </location>
</feature>
<organism evidence="3 4">
    <name type="scientific">Aureobasidium pullulans EXF-150</name>
    <dbReference type="NCBI Taxonomy" id="1043002"/>
    <lineage>
        <taxon>Eukaryota</taxon>
        <taxon>Fungi</taxon>
        <taxon>Dikarya</taxon>
        <taxon>Ascomycota</taxon>
        <taxon>Pezizomycotina</taxon>
        <taxon>Dothideomycetes</taxon>
        <taxon>Dothideomycetidae</taxon>
        <taxon>Dothideales</taxon>
        <taxon>Saccotheciaceae</taxon>
        <taxon>Aureobasidium</taxon>
    </lineage>
</organism>
<feature type="transmembrane region" description="Helical" evidence="2">
    <location>
        <begin position="1111"/>
        <end position="1133"/>
    </location>
</feature>